<dbReference type="EMBL" id="QGNW01001190">
    <property type="protein sequence ID" value="RVW50967.1"/>
    <property type="molecule type" value="Genomic_DNA"/>
</dbReference>
<name>A0A438ETG3_VITVI</name>
<dbReference type="Gene3D" id="3.50.50.60">
    <property type="entry name" value="FAD/NAD(P)-binding domain"/>
    <property type="match status" value="2"/>
</dbReference>
<dbReference type="Pfam" id="PF00743">
    <property type="entry name" value="FMO-like"/>
    <property type="match status" value="2"/>
</dbReference>
<comment type="cofactor">
    <cofactor evidence="6">
        <name>FAD</name>
        <dbReference type="ChEBI" id="CHEBI:57692"/>
    </cofactor>
</comment>
<evidence type="ECO:0000256" key="4">
    <source>
        <dbReference type="ARBA" id="ARBA00022857"/>
    </source>
</evidence>
<evidence type="ECO:0000313" key="7">
    <source>
        <dbReference type="EMBL" id="RVW50967.1"/>
    </source>
</evidence>
<proteinExistence type="inferred from homology"/>
<keyword evidence="5 6" id="KW-0560">Oxidoreductase</keyword>
<keyword evidence="6 7" id="KW-0503">Monooxygenase</keyword>
<dbReference type="InterPro" id="IPR000960">
    <property type="entry name" value="Flavin_mOase"/>
</dbReference>
<keyword evidence="3 6" id="KW-0274">FAD</keyword>
<organism evidence="7 8">
    <name type="scientific">Vitis vinifera</name>
    <name type="common">Grape</name>
    <dbReference type="NCBI Taxonomy" id="29760"/>
    <lineage>
        <taxon>Eukaryota</taxon>
        <taxon>Viridiplantae</taxon>
        <taxon>Streptophyta</taxon>
        <taxon>Embryophyta</taxon>
        <taxon>Tracheophyta</taxon>
        <taxon>Spermatophyta</taxon>
        <taxon>Magnoliopsida</taxon>
        <taxon>eudicotyledons</taxon>
        <taxon>Gunneridae</taxon>
        <taxon>Pentapetalae</taxon>
        <taxon>rosids</taxon>
        <taxon>Vitales</taxon>
        <taxon>Vitaceae</taxon>
        <taxon>Viteae</taxon>
        <taxon>Vitis</taxon>
    </lineage>
</organism>
<dbReference type="EC" id="1.-.-.-" evidence="6"/>
<dbReference type="AlphaFoldDB" id="A0A438ETG3"/>
<evidence type="ECO:0000256" key="2">
    <source>
        <dbReference type="ARBA" id="ARBA00022630"/>
    </source>
</evidence>
<dbReference type="Proteomes" id="UP000288805">
    <property type="component" value="Unassembled WGS sequence"/>
</dbReference>
<comment type="similarity">
    <text evidence="1 6">Belongs to the FMO family.</text>
</comment>
<evidence type="ECO:0000313" key="8">
    <source>
        <dbReference type="Proteomes" id="UP000288805"/>
    </source>
</evidence>
<dbReference type="InterPro" id="IPR050346">
    <property type="entry name" value="FMO-like"/>
</dbReference>
<evidence type="ECO:0000256" key="3">
    <source>
        <dbReference type="ARBA" id="ARBA00022827"/>
    </source>
</evidence>
<comment type="caution">
    <text evidence="7">The sequence shown here is derived from an EMBL/GenBank/DDBJ whole genome shotgun (WGS) entry which is preliminary data.</text>
</comment>
<dbReference type="PANTHER" id="PTHR23023">
    <property type="entry name" value="DIMETHYLANILINE MONOOXYGENASE"/>
    <property type="match status" value="1"/>
</dbReference>
<gene>
    <name evidence="7" type="primary">FMO1_6</name>
    <name evidence="7" type="ORF">CK203_071302</name>
</gene>
<dbReference type="GO" id="GO:0004499">
    <property type="term" value="F:N,N-dimethylaniline monooxygenase activity"/>
    <property type="evidence" value="ECO:0007669"/>
    <property type="project" value="InterPro"/>
</dbReference>
<dbReference type="PIRSF" id="PIRSF000332">
    <property type="entry name" value="FMO"/>
    <property type="match status" value="1"/>
</dbReference>
<dbReference type="SUPFAM" id="SSF51971">
    <property type="entry name" value="Nucleotide-binding domain"/>
    <property type="match status" value="1"/>
</dbReference>
<dbReference type="GO" id="GO:0050660">
    <property type="term" value="F:flavin adenine dinucleotide binding"/>
    <property type="evidence" value="ECO:0007669"/>
    <property type="project" value="InterPro"/>
</dbReference>
<dbReference type="GO" id="GO:0050661">
    <property type="term" value="F:NADP binding"/>
    <property type="evidence" value="ECO:0007669"/>
    <property type="project" value="InterPro"/>
</dbReference>
<keyword evidence="2 6" id="KW-0285">Flavoprotein</keyword>
<sequence>MEKRIAIVGAGISGLLACKYAMEKGFNPIVFGARSSIGGVWSQTIESTKLQTPISYYRFSDFAWASSVTETFPNHNQVMEYLKSYALHFNILPQIRFSSRVISIDYFTPRSEDFPSWISGVALVSPSHLLENGTSLGPDIFDGKVIHSMDYAAMGGDLASEFIKEKTSHCCWASEICSGCCCRSGYKKWEGHPCTLLFRRVYWLAPEHFNTVSFQNLNSFSELMVHRPILDVYKIGGDISQRDIPLKKYNMVPEHPFLKQIVSCMSMVIPANFYDRVREGSLILKKAQSFSFCRNGLVLDGEAAVLESDIVIFATGYKSDEKLSNIFTSTFFKNCITGSSAPFYRECIHPRIPQLAILGYSESPSVLYTMEVKSMWLAHFLAGNFKLPPVKEMEDDVMKWEKCNERYAGDGYKRSCVSVLLQIHVNDQLCRDMGCNPRRKRWFLPEMFAAYGPMDYANLTWPG</sequence>
<dbReference type="InterPro" id="IPR020946">
    <property type="entry name" value="Flavin_mOase-like"/>
</dbReference>
<protein>
    <recommendedName>
        <fullName evidence="6">Flavin-containing monooxygenase</fullName>
        <ecNumber evidence="6">1.-.-.-</ecNumber>
    </recommendedName>
</protein>
<keyword evidence="4" id="KW-0521">NADP</keyword>
<reference evidence="7 8" key="1">
    <citation type="journal article" date="2018" name="PLoS Genet.">
        <title>Population sequencing reveals clonal diversity and ancestral inbreeding in the grapevine cultivar Chardonnay.</title>
        <authorList>
            <person name="Roach M.J."/>
            <person name="Johnson D.L."/>
            <person name="Bohlmann J."/>
            <person name="van Vuuren H.J."/>
            <person name="Jones S.J."/>
            <person name="Pretorius I.S."/>
            <person name="Schmidt S.A."/>
            <person name="Borneman A.R."/>
        </authorList>
    </citation>
    <scope>NUCLEOTIDE SEQUENCE [LARGE SCALE GENOMIC DNA]</scope>
    <source>
        <strain evidence="8">cv. Chardonnay</strain>
        <tissue evidence="7">Leaf</tissue>
    </source>
</reference>
<evidence type="ECO:0000256" key="6">
    <source>
        <dbReference type="RuleBase" id="RU361177"/>
    </source>
</evidence>
<dbReference type="SUPFAM" id="SSF51905">
    <property type="entry name" value="FAD/NAD(P)-binding domain"/>
    <property type="match status" value="1"/>
</dbReference>
<accession>A0A438ETG3</accession>
<dbReference type="InterPro" id="IPR036188">
    <property type="entry name" value="FAD/NAD-bd_sf"/>
</dbReference>
<dbReference type="PROSITE" id="PS51257">
    <property type="entry name" value="PROKAR_LIPOPROTEIN"/>
    <property type="match status" value="1"/>
</dbReference>
<evidence type="ECO:0000256" key="1">
    <source>
        <dbReference type="ARBA" id="ARBA00009183"/>
    </source>
</evidence>
<dbReference type="FunFam" id="3.50.50.60:FF:000226">
    <property type="entry name" value="Flavin-containing monooxygenase"/>
    <property type="match status" value="1"/>
</dbReference>
<evidence type="ECO:0000256" key="5">
    <source>
        <dbReference type="ARBA" id="ARBA00023002"/>
    </source>
</evidence>